<protein>
    <recommendedName>
        <fullName evidence="5">N-terminal double-transmembrane domain-containing protein</fullName>
    </recommendedName>
</protein>
<dbReference type="AlphaFoldDB" id="A0A380TL38"/>
<evidence type="ECO:0000256" key="1">
    <source>
        <dbReference type="SAM" id="Phobius"/>
    </source>
</evidence>
<sequence length="920" mass="97040">MLTLGALSFAVPGALVALGALPVLWYLLRATPPKPRRIVFPPLQILAGLADRDRVAVRTPWWLIVLRLSLAGALILAAAEPFLSEGKDSDLESPLLIVVDDGWASAKNWPLVRTALARLSDEAERSGQPALLLPTAARAGTAERAAAAPVFVPAGRLRALTESLEPKPWTVDRVGALAALKAAGGEALRQAQAAGLAVIWLADGLATTTPMEPGQERADTASADRAFLAELQRLGPVTVYLPEPAALPLTLSRVPARDGGPDTFTVSRPQALGPAPARVRLVDDEGRLLASVDLAFPADARSVSEKPRLAAEWRARLNRIEVAGEGHAGAVLLADQRWQRPPVGIVAPADADQPLLAGAYFLERALEPVAEVRRGTIEALLQRELTLMILVDAGSLDAATEATVRTWVEAGGHLLRFAGPALARAGGRDVLLPVPVRAGERAIGGALAWDRAGRLAPFEAESPFYGLSVPDDVVIRRQILAEPGTDGGGAAGNFDGGATWARLTDGTPLVTARALGQGRTILVHSTANAEWTNLPLSGLFVAMLERIVQLGRGTGPAELAAPLIPIATLDGFGRLGPPPASAEVMAADAFEHLAPGPSHPPGVWGSGGRRLAFNLAPSLGDPQPLGDLPVAVSRATYAASPVLALRPWLLLAAVSLAIVDLAVSLRLMGVLRIATTAALALAMLSRGSAAAVEVPPAALETRLAFVRTGDARTDQVSRDGLIGLTRVVNLRTAAALAAPEGVNPETDELAFYPFLYWPLEAGRSALGAPGRQRLKAYLETGGTIVFDVGPGVPQGELRRLAQILDLPPLEPAADDHLLHRAYYLLHDLPGRWTGETVWVEPVDERVNDGVSRVVAGSNGWAGAWAIDETTLKPILPVVPGGERQRELAYRFGINLVMYVLTGSYKADQIHLPAILERLGR</sequence>
<feature type="domain" description="Aerotolerance regulator N-terminal" evidence="2">
    <location>
        <begin position="7"/>
        <end position="81"/>
    </location>
</feature>
<keyword evidence="1" id="KW-0812">Transmembrane</keyword>
<dbReference type="InterPro" id="IPR029062">
    <property type="entry name" value="Class_I_gatase-like"/>
</dbReference>
<dbReference type="CDD" id="cd03143">
    <property type="entry name" value="A4_beta-galactosidase_middle_domain"/>
    <property type="match status" value="1"/>
</dbReference>
<keyword evidence="1" id="KW-1133">Transmembrane helix</keyword>
<feature type="transmembrane region" description="Helical" evidence="1">
    <location>
        <begin position="6"/>
        <end position="28"/>
    </location>
</feature>
<dbReference type="PANTHER" id="PTHR37464">
    <property type="entry name" value="BLL2463 PROTEIN"/>
    <property type="match status" value="1"/>
</dbReference>
<dbReference type="Pfam" id="PF13709">
    <property type="entry name" value="DUF4159"/>
    <property type="match status" value="1"/>
</dbReference>
<dbReference type="InterPro" id="IPR011933">
    <property type="entry name" value="Double_TM_dom"/>
</dbReference>
<dbReference type="Pfam" id="PF07584">
    <property type="entry name" value="BatA"/>
    <property type="match status" value="1"/>
</dbReference>
<dbReference type="Gene3D" id="3.40.50.880">
    <property type="match status" value="1"/>
</dbReference>
<evidence type="ECO:0000313" key="4">
    <source>
        <dbReference type="EMBL" id="SUS08431.1"/>
    </source>
</evidence>
<dbReference type="SUPFAM" id="SSF52317">
    <property type="entry name" value="Class I glutamine amidotransferase-like"/>
    <property type="match status" value="1"/>
</dbReference>
<evidence type="ECO:0008006" key="5">
    <source>
        <dbReference type="Google" id="ProtNLM"/>
    </source>
</evidence>
<gene>
    <name evidence="4" type="ORF">DF3PB_680002</name>
</gene>
<dbReference type="PANTHER" id="PTHR37464:SF1">
    <property type="entry name" value="BLL2463 PROTEIN"/>
    <property type="match status" value="1"/>
</dbReference>
<organism evidence="4">
    <name type="scientific">metagenome</name>
    <dbReference type="NCBI Taxonomy" id="256318"/>
    <lineage>
        <taxon>unclassified sequences</taxon>
        <taxon>metagenomes</taxon>
    </lineage>
</organism>
<accession>A0A380TL38</accession>
<dbReference type="InterPro" id="IPR025297">
    <property type="entry name" value="DUF4159"/>
</dbReference>
<feature type="transmembrane region" description="Helical" evidence="1">
    <location>
        <begin position="61"/>
        <end position="79"/>
    </location>
</feature>
<name>A0A380TL38_9ZZZZ</name>
<dbReference type="EMBL" id="UIDG01000621">
    <property type="protein sequence ID" value="SUS08431.1"/>
    <property type="molecule type" value="Genomic_DNA"/>
</dbReference>
<dbReference type="Gene3D" id="3.40.50.12140">
    <property type="entry name" value="Domain of unknown function DUF4159"/>
    <property type="match status" value="1"/>
</dbReference>
<evidence type="ECO:0000259" key="2">
    <source>
        <dbReference type="Pfam" id="PF07584"/>
    </source>
</evidence>
<feature type="domain" description="DUF4159" evidence="3">
    <location>
        <begin position="702"/>
        <end position="900"/>
    </location>
</feature>
<dbReference type="InterPro" id="IPR024163">
    <property type="entry name" value="Aerotolerance_reg_N"/>
</dbReference>
<evidence type="ECO:0000259" key="3">
    <source>
        <dbReference type="Pfam" id="PF13709"/>
    </source>
</evidence>
<reference evidence="4" key="1">
    <citation type="submission" date="2018-07" db="EMBL/GenBank/DDBJ databases">
        <authorList>
            <person name="Quirk P.G."/>
            <person name="Krulwich T.A."/>
        </authorList>
    </citation>
    <scope>NUCLEOTIDE SEQUENCE</scope>
</reference>
<proteinExistence type="predicted"/>
<keyword evidence="1" id="KW-0472">Membrane</keyword>
<dbReference type="NCBIfam" id="TIGR02226">
    <property type="entry name" value="two_anch"/>
    <property type="match status" value="1"/>
</dbReference>